<protein>
    <submittedName>
        <fullName evidence="1">Uncharacterized protein</fullName>
    </submittedName>
</protein>
<sequence length="47" mass="5012">MSSRIRNLVFAFAMSLAMWAVAIHGAVMVYTAATSPGVDDTHTASVR</sequence>
<organism evidence="1 2">
    <name type="scientific">Pseudorhizobium tarimense</name>
    <dbReference type="NCBI Taxonomy" id="1079109"/>
    <lineage>
        <taxon>Bacteria</taxon>
        <taxon>Pseudomonadati</taxon>
        <taxon>Pseudomonadota</taxon>
        <taxon>Alphaproteobacteria</taxon>
        <taxon>Hyphomicrobiales</taxon>
        <taxon>Rhizobiaceae</taxon>
        <taxon>Rhizobium/Agrobacterium group</taxon>
        <taxon>Pseudorhizobium</taxon>
    </lineage>
</organism>
<dbReference type="EMBL" id="JBEPLJ010000026">
    <property type="protein sequence ID" value="MET3588503.1"/>
    <property type="molecule type" value="Genomic_DNA"/>
</dbReference>
<dbReference type="Proteomes" id="UP001549031">
    <property type="component" value="Unassembled WGS sequence"/>
</dbReference>
<evidence type="ECO:0000313" key="1">
    <source>
        <dbReference type="EMBL" id="MET3588503.1"/>
    </source>
</evidence>
<name>A0ABV2HD83_9HYPH</name>
<accession>A0ABV2HD83</accession>
<gene>
    <name evidence="1" type="ORF">ABID21_004639</name>
</gene>
<evidence type="ECO:0000313" key="2">
    <source>
        <dbReference type="Proteomes" id="UP001549031"/>
    </source>
</evidence>
<comment type="caution">
    <text evidence="1">The sequence shown here is derived from an EMBL/GenBank/DDBJ whole genome shotgun (WGS) entry which is preliminary data.</text>
</comment>
<proteinExistence type="predicted"/>
<keyword evidence="2" id="KW-1185">Reference proteome</keyword>
<reference evidence="1 2" key="1">
    <citation type="submission" date="2024-06" db="EMBL/GenBank/DDBJ databases">
        <title>Genomic Encyclopedia of Type Strains, Phase IV (KMG-IV): sequencing the most valuable type-strain genomes for metagenomic binning, comparative biology and taxonomic classification.</title>
        <authorList>
            <person name="Goeker M."/>
        </authorList>
    </citation>
    <scope>NUCLEOTIDE SEQUENCE [LARGE SCALE GENOMIC DNA]</scope>
    <source>
        <strain evidence="1 2">DSM 105042</strain>
    </source>
</reference>